<dbReference type="InterPro" id="IPR016162">
    <property type="entry name" value="Ald_DH_N"/>
</dbReference>
<dbReference type="EMBL" id="VMNW02000003">
    <property type="protein sequence ID" value="KAA9165975.1"/>
    <property type="molecule type" value="Genomic_DNA"/>
</dbReference>
<dbReference type="FunFam" id="3.40.605.10:FF:000004">
    <property type="entry name" value="Aldehyde dehydrogenase"/>
    <property type="match status" value="1"/>
</dbReference>
<feature type="active site" evidence="5 6">
    <location>
        <position position="242"/>
    </location>
</feature>
<dbReference type="Gene3D" id="3.40.309.10">
    <property type="entry name" value="Aldehyde Dehydrogenase, Chain A, domain 2"/>
    <property type="match status" value="1"/>
</dbReference>
<evidence type="ECO:0000256" key="2">
    <source>
        <dbReference type="ARBA" id="ARBA00023002"/>
    </source>
</evidence>
<dbReference type="InterPro" id="IPR016161">
    <property type="entry name" value="Ald_DH/histidinol_DH"/>
</dbReference>
<dbReference type="OrthoDB" id="6882680at2"/>
<dbReference type="InterPro" id="IPR016163">
    <property type="entry name" value="Ald_DH_C"/>
</dbReference>
<gene>
    <name evidence="9" type="ORF">FPZ12_003195</name>
</gene>
<organism evidence="9 10">
    <name type="scientific">Amycolatopsis acidicola</name>
    <dbReference type="NCBI Taxonomy" id="2596893"/>
    <lineage>
        <taxon>Bacteria</taxon>
        <taxon>Bacillati</taxon>
        <taxon>Actinomycetota</taxon>
        <taxon>Actinomycetes</taxon>
        <taxon>Pseudonocardiales</taxon>
        <taxon>Pseudonocardiaceae</taxon>
        <taxon>Amycolatopsis</taxon>
    </lineage>
</organism>
<evidence type="ECO:0000256" key="3">
    <source>
        <dbReference type="ARBA" id="ARBA00023027"/>
    </source>
</evidence>
<keyword evidence="2 4" id="KW-0560">Oxidoreductase</keyword>
<dbReference type="RefSeq" id="WP_144748672.1">
    <property type="nucleotide sequence ID" value="NZ_VMNW02000003.1"/>
</dbReference>
<dbReference type="InterPro" id="IPR029510">
    <property type="entry name" value="Ald_DH_CS_GLU"/>
</dbReference>
<name>A0A5N0VIG5_9PSEU</name>
<proteinExistence type="inferred from homology"/>
<feature type="domain" description="Aldehyde dehydrogenase" evidence="8">
    <location>
        <begin position="32"/>
        <end position="458"/>
    </location>
</feature>
<comment type="similarity">
    <text evidence="1 4 7">Belongs to the aldehyde dehydrogenase family.</text>
</comment>
<comment type="caution">
    <text evidence="9">The sequence shown here is derived from an EMBL/GenBank/DDBJ whole genome shotgun (WGS) entry which is preliminary data.</text>
</comment>
<dbReference type="InterPro" id="IPR012394">
    <property type="entry name" value="Aldehyde_DH_NAD(P)"/>
</dbReference>
<dbReference type="PIRSF" id="PIRSF036492">
    <property type="entry name" value="ALDH"/>
    <property type="match status" value="1"/>
</dbReference>
<reference evidence="9" key="1">
    <citation type="submission" date="2019-09" db="EMBL/GenBank/DDBJ databases">
        <authorList>
            <person name="Teo W.F.A."/>
            <person name="Duangmal K."/>
        </authorList>
    </citation>
    <scope>NUCLEOTIDE SEQUENCE [LARGE SCALE GENOMIC DNA]</scope>
    <source>
        <strain evidence="9">K81G1</strain>
    </source>
</reference>
<dbReference type="Gene3D" id="3.40.605.10">
    <property type="entry name" value="Aldehyde Dehydrogenase, Chain A, domain 1"/>
    <property type="match status" value="1"/>
</dbReference>
<dbReference type="InterPro" id="IPR016160">
    <property type="entry name" value="Ald_DH_CS_CYS"/>
</dbReference>
<evidence type="ECO:0000256" key="6">
    <source>
        <dbReference type="PROSITE-ProRule" id="PRU10007"/>
    </source>
</evidence>
<keyword evidence="3" id="KW-0520">NAD</keyword>
<accession>A0A5N0VIG5</accession>
<protein>
    <recommendedName>
        <fullName evidence="4">Aldehyde dehydrogenase</fullName>
    </recommendedName>
</protein>
<dbReference type="Pfam" id="PF00171">
    <property type="entry name" value="Aldedh"/>
    <property type="match status" value="1"/>
</dbReference>
<dbReference type="PANTHER" id="PTHR43570:SF16">
    <property type="entry name" value="ALDEHYDE DEHYDROGENASE TYPE III, ISOFORM Q"/>
    <property type="match status" value="1"/>
</dbReference>
<sequence length="486" mass="52427">MRYGVSSRATGRGCVSKEIAVTSDVSSETRPAADTVGDAVTELRATFATGRTKSPAWRTRQLACIERMLDEHEDEIAAALADDLGRTKAEAWLGDIASTKSEATYARKHLRKWMKRRRTSLSLSSLPGRGWYQYEPLGVVLIIGPWNYPVYLTLGPLVAAVAAGNCAVVKPSEHAPASSRLLARLLPEYLDSEAVTVVEGEAQVTQELLAQGVDHAFFTGGTEVGKRIMAAAAPHLTPVTLELGGKSPVIVTGNADIEVAARRIAWVKLMNAGQTCIAPDYVLVDRSVRDKLVDAIVRTMGTFRTGQAPSMRIVNRRQFDRLAAVLEHSDGDVVLGGGTDVDTMGIAPTVVVDPSPDSPVMESEIFGPILPVLTVDSLDDAISFVNGRPKPLAVYLFTKNSAERDKVLGNTTSGGAVVNHIAMHCLAPQLPFGGVGDSGIGAYHGRWGFEALSHRKAVLSKPSRPDPSLMYPPYTDRKLKLMRRFF</sequence>
<evidence type="ECO:0000259" key="8">
    <source>
        <dbReference type="Pfam" id="PF00171"/>
    </source>
</evidence>
<dbReference type="GO" id="GO:0006081">
    <property type="term" value="P:aldehyde metabolic process"/>
    <property type="evidence" value="ECO:0007669"/>
    <property type="project" value="InterPro"/>
</dbReference>
<dbReference type="PROSITE" id="PS00070">
    <property type="entry name" value="ALDEHYDE_DEHYDR_CYS"/>
    <property type="match status" value="1"/>
</dbReference>
<evidence type="ECO:0000256" key="1">
    <source>
        <dbReference type="ARBA" id="ARBA00009986"/>
    </source>
</evidence>
<evidence type="ECO:0000256" key="5">
    <source>
        <dbReference type="PIRSR" id="PIRSR036492-1"/>
    </source>
</evidence>
<dbReference type="CDD" id="cd07087">
    <property type="entry name" value="ALDH_F3-13-14_CALDH-like"/>
    <property type="match status" value="1"/>
</dbReference>
<evidence type="ECO:0000256" key="7">
    <source>
        <dbReference type="RuleBase" id="RU003345"/>
    </source>
</evidence>
<evidence type="ECO:0000256" key="4">
    <source>
        <dbReference type="PIRNR" id="PIRNR036492"/>
    </source>
</evidence>
<dbReference type="Proteomes" id="UP000319769">
    <property type="component" value="Unassembled WGS sequence"/>
</dbReference>
<dbReference type="PROSITE" id="PS00687">
    <property type="entry name" value="ALDEHYDE_DEHYDR_GLU"/>
    <property type="match status" value="1"/>
</dbReference>
<dbReference type="AlphaFoldDB" id="A0A5N0VIG5"/>
<dbReference type="GO" id="GO:0004029">
    <property type="term" value="F:aldehyde dehydrogenase (NAD+) activity"/>
    <property type="evidence" value="ECO:0007669"/>
    <property type="project" value="TreeGrafter"/>
</dbReference>
<keyword evidence="10" id="KW-1185">Reference proteome</keyword>
<dbReference type="SUPFAM" id="SSF53720">
    <property type="entry name" value="ALDH-like"/>
    <property type="match status" value="1"/>
</dbReference>
<feature type="active site" evidence="5">
    <location>
        <position position="276"/>
    </location>
</feature>
<dbReference type="InterPro" id="IPR015590">
    <property type="entry name" value="Aldehyde_DH_dom"/>
</dbReference>
<dbReference type="FunFam" id="3.40.309.10:FF:000003">
    <property type="entry name" value="Aldehyde dehydrogenase"/>
    <property type="match status" value="1"/>
</dbReference>
<dbReference type="PANTHER" id="PTHR43570">
    <property type="entry name" value="ALDEHYDE DEHYDROGENASE"/>
    <property type="match status" value="1"/>
</dbReference>
<dbReference type="GO" id="GO:0005737">
    <property type="term" value="C:cytoplasm"/>
    <property type="evidence" value="ECO:0007669"/>
    <property type="project" value="TreeGrafter"/>
</dbReference>
<evidence type="ECO:0000313" key="9">
    <source>
        <dbReference type="EMBL" id="KAA9165975.1"/>
    </source>
</evidence>
<evidence type="ECO:0000313" key="10">
    <source>
        <dbReference type="Proteomes" id="UP000319769"/>
    </source>
</evidence>